<dbReference type="PROSITE" id="PS50111">
    <property type="entry name" value="CHEMOTAXIS_TRANSDUC_2"/>
    <property type="match status" value="1"/>
</dbReference>
<evidence type="ECO:0000259" key="8">
    <source>
        <dbReference type="PROSITE" id="PS50885"/>
    </source>
</evidence>
<evidence type="ECO:0000256" key="4">
    <source>
        <dbReference type="SAM" id="Coils"/>
    </source>
</evidence>
<dbReference type="RefSeq" id="WP_254092752.1">
    <property type="nucleotide sequence ID" value="NZ_JAHESC010000043.1"/>
</dbReference>
<dbReference type="InterPro" id="IPR004089">
    <property type="entry name" value="MCPsignal_dom"/>
</dbReference>
<dbReference type="Pfam" id="PF00015">
    <property type="entry name" value="MCPsignal"/>
    <property type="match status" value="1"/>
</dbReference>
<evidence type="ECO:0000256" key="1">
    <source>
        <dbReference type="ARBA" id="ARBA00023224"/>
    </source>
</evidence>
<dbReference type="NCBIfam" id="TIGR00229">
    <property type="entry name" value="sensory_box"/>
    <property type="match status" value="2"/>
</dbReference>
<sequence>MPRNYYQEKGNGAAMAGTDNDAAATEHAALQRRITELEQANLEFKSQIEAIGRSQAMIEFALDGTILFANANFLNAVGYTLDDIKGKHHSIFVDPDFARSHAYRDFWSRLNRGEYISGEFRRRGHYDREVWLQASYNPIFDRNGVAIKIVKYASDITQQKLQSIDTQGQLDAVNRSNAVIEFDLDGTIRHANENFLRVVGYTLAEVKGKHHRMFVDAAYAGSREYADFWARLNRGEFLVDNFMRLSKSGRPVYIQASYNPILDAEGRPYKVVKYATDMTEFTVALKAVSDFAGHLRKGDFEARLDIQATGDVGRLIDDNLALRDTLREIVSKVNDVVKAAGRDGNLQARLTIKDAAGTWRQLTDSINTLLQSIAEPMLEVNQIIMQMADGDLTNKFAMAANGDVKNMGQSLNKAIDNLNELLYNIGRSADVVASSSMNMLQRTEGMKRNTNEVATAIAQMAKGAQDQAQRTDESSKLVDKVMVTSSEMEKRANSISKAAEKGQKSSENGLKIMKTLVANMTGIRESAEQTSKSIDILTTRAEEIGRTLNVITDIASQTNLLALNAAIEAARAGDAGRGFAVVAEEIRKLAEGSRKSAVEIEKIIGDVQKDTQAATKAIDMMQSSVREGNKATNEAEEIFQEIADSSEETFTFSKEIQEATSGQKVSIDVVVKNIEQIVVVAEETAAGTQQAASSSQQMNLAMGEITEGTNKLSGVAAELQTGVNKFKLRKAS</sequence>
<dbReference type="InterPro" id="IPR013656">
    <property type="entry name" value="PAS_4"/>
</dbReference>
<reference evidence="9 10" key="1">
    <citation type="submission" date="2021-05" db="EMBL/GenBank/DDBJ databases">
        <title>A Polyphasic approach of four new species of the genus Ohtaekwangia: Ohtaekwangia histidinii sp. nov., Ohtaekwangia cretensis sp. nov., Ohtaekwangia indiensis sp. nov., Ohtaekwangia reichenbachii sp. nov. from diverse environment.</title>
        <authorList>
            <person name="Octaviana S."/>
        </authorList>
    </citation>
    <scope>NUCLEOTIDE SEQUENCE [LARGE SCALE GENOMIC DNA]</scope>
    <source>
        <strain evidence="9 10">PWU37</strain>
    </source>
</reference>
<dbReference type="Gene3D" id="1.10.287.950">
    <property type="entry name" value="Methyl-accepting chemotaxis protein"/>
    <property type="match status" value="1"/>
</dbReference>
<protein>
    <submittedName>
        <fullName evidence="9">PAS domain-containing methyl-accepting chemotaxis protein</fullName>
    </submittedName>
</protein>
<evidence type="ECO:0000313" key="9">
    <source>
        <dbReference type="EMBL" id="MBT1689530.1"/>
    </source>
</evidence>
<evidence type="ECO:0000313" key="10">
    <source>
        <dbReference type="Proteomes" id="UP001319180"/>
    </source>
</evidence>
<dbReference type="Pfam" id="PF08447">
    <property type="entry name" value="PAS_3"/>
    <property type="match status" value="1"/>
</dbReference>
<dbReference type="InterPro" id="IPR003660">
    <property type="entry name" value="HAMP_dom"/>
</dbReference>
<feature type="domain" description="HAMP" evidence="8">
    <location>
        <begin position="371"/>
        <end position="423"/>
    </location>
</feature>
<organism evidence="9 10">
    <name type="scientific">Dawidia soli</name>
    <dbReference type="NCBI Taxonomy" id="2782352"/>
    <lineage>
        <taxon>Bacteria</taxon>
        <taxon>Pseudomonadati</taxon>
        <taxon>Bacteroidota</taxon>
        <taxon>Cytophagia</taxon>
        <taxon>Cytophagales</taxon>
        <taxon>Chryseotaleaceae</taxon>
        <taxon>Dawidia</taxon>
    </lineage>
</organism>
<evidence type="ECO:0000256" key="3">
    <source>
        <dbReference type="PROSITE-ProRule" id="PRU00284"/>
    </source>
</evidence>
<evidence type="ECO:0000259" key="7">
    <source>
        <dbReference type="PROSITE" id="PS50113"/>
    </source>
</evidence>
<evidence type="ECO:0000259" key="5">
    <source>
        <dbReference type="PROSITE" id="PS50111"/>
    </source>
</evidence>
<dbReference type="GO" id="GO:0016020">
    <property type="term" value="C:membrane"/>
    <property type="evidence" value="ECO:0007669"/>
    <property type="project" value="InterPro"/>
</dbReference>
<dbReference type="SMART" id="SM00283">
    <property type="entry name" value="MA"/>
    <property type="match status" value="1"/>
</dbReference>
<name>A0AAP2DF24_9BACT</name>
<dbReference type="GO" id="GO:0007165">
    <property type="term" value="P:signal transduction"/>
    <property type="evidence" value="ECO:0007669"/>
    <property type="project" value="UniProtKB-KW"/>
</dbReference>
<comment type="similarity">
    <text evidence="2">Belongs to the methyl-accepting chemotaxis (MCP) protein family.</text>
</comment>
<dbReference type="InterPro" id="IPR000700">
    <property type="entry name" value="PAS-assoc_C"/>
</dbReference>
<dbReference type="SUPFAM" id="SSF58104">
    <property type="entry name" value="Methyl-accepting chemotaxis protein (MCP) signaling domain"/>
    <property type="match status" value="1"/>
</dbReference>
<dbReference type="PANTHER" id="PTHR32089">
    <property type="entry name" value="METHYL-ACCEPTING CHEMOTAXIS PROTEIN MCPB"/>
    <property type="match status" value="1"/>
</dbReference>
<dbReference type="InterPro" id="IPR013655">
    <property type="entry name" value="PAS_fold_3"/>
</dbReference>
<feature type="domain" description="HAMP" evidence="8">
    <location>
        <begin position="279"/>
        <end position="331"/>
    </location>
</feature>
<dbReference type="PANTHER" id="PTHR32089:SF112">
    <property type="entry name" value="LYSOZYME-LIKE PROTEIN-RELATED"/>
    <property type="match status" value="1"/>
</dbReference>
<keyword evidence="1 3" id="KW-0807">Transducer</keyword>
<feature type="domain" description="PAC" evidence="7">
    <location>
        <begin position="233"/>
        <end position="290"/>
    </location>
</feature>
<dbReference type="Pfam" id="PF08448">
    <property type="entry name" value="PAS_4"/>
    <property type="match status" value="1"/>
</dbReference>
<dbReference type="Pfam" id="PF18947">
    <property type="entry name" value="HAMP_2"/>
    <property type="match status" value="1"/>
</dbReference>
<dbReference type="PROSITE" id="PS50885">
    <property type="entry name" value="HAMP"/>
    <property type="match status" value="2"/>
</dbReference>
<dbReference type="Proteomes" id="UP001319180">
    <property type="component" value="Unassembled WGS sequence"/>
</dbReference>
<dbReference type="SMART" id="SM00304">
    <property type="entry name" value="HAMP"/>
    <property type="match status" value="2"/>
</dbReference>
<dbReference type="InterPro" id="IPR000014">
    <property type="entry name" value="PAS"/>
</dbReference>
<accession>A0AAP2DF24</accession>
<dbReference type="Gene3D" id="1.20.120.1530">
    <property type="match status" value="1"/>
</dbReference>
<feature type="coiled-coil region" evidence="4">
    <location>
        <begin position="20"/>
        <end position="47"/>
    </location>
</feature>
<dbReference type="CDD" id="cd00130">
    <property type="entry name" value="PAS"/>
    <property type="match status" value="2"/>
</dbReference>
<feature type="domain" description="PAS" evidence="6">
    <location>
        <begin position="176"/>
        <end position="209"/>
    </location>
</feature>
<dbReference type="InterPro" id="IPR035965">
    <property type="entry name" value="PAS-like_dom_sf"/>
</dbReference>
<proteinExistence type="inferred from homology"/>
<evidence type="ECO:0000256" key="2">
    <source>
        <dbReference type="ARBA" id="ARBA00029447"/>
    </source>
</evidence>
<dbReference type="SUPFAM" id="SSF55785">
    <property type="entry name" value="PYP-like sensor domain (PAS domain)"/>
    <property type="match status" value="2"/>
</dbReference>
<dbReference type="PROSITE" id="PS50113">
    <property type="entry name" value="PAC"/>
    <property type="match status" value="1"/>
</dbReference>
<feature type="domain" description="Methyl-accepting transducer" evidence="5">
    <location>
        <begin position="442"/>
        <end position="678"/>
    </location>
</feature>
<gene>
    <name evidence="9" type="ORF">KK078_23405</name>
</gene>
<comment type="caution">
    <text evidence="9">The sequence shown here is derived from an EMBL/GenBank/DDBJ whole genome shotgun (WGS) entry which is preliminary data.</text>
</comment>
<dbReference type="Gene3D" id="3.30.450.20">
    <property type="entry name" value="PAS domain"/>
    <property type="match status" value="2"/>
</dbReference>
<keyword evidence="4" id="KW-0175">Coiled coil</keyword>
<evidence type="ECO:0000259" key="6">
    <source>
        <dbReference type="PROSITE" id="PS50112"/>
    </source>
</evidence>
<dbReference type="PROSITE" id="PS50112">
    <property type="entry name" value="PAS"/>
    <property type="match status" value="1"/>
</dbReference>
<keyword evidence="10" id="KW-1185">Reference proteome</keyword>
<dbReference type="SMART" id="SM00086">
    <property type="entry name" value="PAC"/>
    <property type="match status" value="2"/>
</dbReference>
<dbReference type="AlphaFoldDB" id="A0AAP2DF24"/>
<dbReference type="EMBL" id="JAHESC010000043">
    <property type="protein sequence ID" value="MBT1689530.1"/>
    <property type="molecule type" value="Genomic_DNA"/>
</dbReference>
<dbReference type="InterPro" id="IPR001610">
    <property type="entry name" value="PAC"/>
</dbReference>
<dbReference type="CDD" id="cd11386">
    <property type="entry name" value="MCP_signal"/>
    <property type="match status" value="1"/>
</dbReference>